<dbReference type="Gene3D" id="3.40.630.30">
    <property type="match status" value="1"/>
</dbReference>
<proteinExistence type="predicted"/>
<organism evidence="4 5">
    <name type="scientific">Vitreoscilla massiliensis</name>
    <dbReference type="NCBI Taxonomy" id="1689272"/>
    <lineage>
        <taxon>Bacteria</taxon>
        <taxon>Pseudomonadati</taxon>
        <taxon>Pseudomonadota</taxon>
        <taxon>Betaproteobacteria</taxon>
        <taxon>Neisseriales</taxon>
        <taxon>Neisseriaceae</taxon>
        <taxon>Vitreoscilla</taxon>
    </lineage>
</organism>
<feature type="domain" description="N-acetyltransferase" evidence="3">
    <location>
        <begin position="18"/>
        <end position="167"/>
    </location>
</feature>
<dbReference type="InterPro" id="IPR050832">
    <property type="entry name" value="Bact_Acetyltransf"/>
</dbReference>
<sequence>MPLLWTDTLSDSDLDDLAHLLLAIIASPASIGFLADTDFATARSYWQSLDLRHKKLAIVRDDSGHIVATVQLNLATAGNSRHRGEIAKLMVHPRCQGQGLATTLLNAAVTSARAAGLSLLVLDTLSDSPAARLYAHLGWQAAGSIPNYASMPNGELAATTYYYLDIA</sequence>
<accession>A0ABY4DZP3</accession>
<dbReference type="CDD" id="cd04301">
    <property type="entry name" value="NAT_SF"/>
    <property type="match status" value="1"/>
</dbReference>
<dbReference type="SUPFAM" id="SSF55729">
    <property type="entry name" value="Acyl-CoA N-acyltransferases (Nat)"/>
    <property type="match status" value="1"/>
</dbReference>
<evidence type="ECO:0000256" key="2">
    <source>
        <dbReference type="ARBA" id="ARBA00023315"/>
    </source>
</evidence>
<name>A0ABY4DZP3_9NEIS</name>
<evidence type="ECO:0000313" key="4">
    <source>
        <dbReference type="EMBL" id="UOO88990.1"/>
    </source>
</evidence>
<gene>
    <name evidence="4" type="ORF">LVJ82_16320</name>
</gene>
<dbReference type="InterPro" id="IPR000182">
    <property type="entry name" value="GNAT_dom"/>
</dbReference>
<protein>
    <submittedName>
        <fullName evidence="4">GNAT family N-acetyltransferase</fullName>
    </submittedName>
</protein>
<reference evidence="4 5" key="1">
    <citation type="journal article" date="2022" name="Res Sq">
        <title>Evolution of multicellular longitudinally dividing oral cavity symbionts (Neisseriaceae).</title>
        <authorList>
            <person name="Nyongesa S."/>
            <person name="Weber P."/>
            <person name="Bernet E."/>
            <person name="Pullido F."/>
            <person name="Nieckarz M."/>
            <person name="Delaby M."/>
            <person name="Nieves C."/>
            <person name="Viehboeck T."/>
            <person name="Krause N."/>
            <person name="Rivera-Millot A."/>
            <person name="Nakamura A."/>
            <person name="Vischer N."/>
            <person name="VanNieuwenhze M."/>
            <person name="Brun Y."/>
            <person name="Cava F."/>
            <person name="Bulgheresi S."/>
            <person name="Veyrier F."/>
        </authorList>
    </citation>
    <scope>NUCLEOTIDE SEQUENCE [LARGE SCALE GENOMIC DNA]</scope>
    <source>
        <strain evidence="4 5">SN4</strain>
    </source>
</reference>
<evidence type="ECO:0000256" key="1">
    <source>
        <dbReference type="ARBA" id="ARBA00022679"/>
    </source>
</evidence>
<dbReference type="Pfam" id="PF00583">
    <property type="entry name" value="Acetyltransf_1"/>
    <property type="match status" value="1"/>
</dbReference>
<dbReference type="InterPro" id="IPR016181">
    <property type="entry name" value="Acyl_CoA_acyltransferase"/>
</dbReference>
<evidence type="ECO:0000259" key="3">
    <source>
        <dbReference type="PROSITE" id="PS51186"/>
    </source>
</evidence>
<dbReference type="Proteomes" id="UP000832011">
    <property type="component" value="Chromosome"/>
</dbReference>
<dbReference type="PROSITE" id="PS51186">
    <property type="entry name" value="GNAT"/>
    <property type="match status" value="1"/>
</dbReference>
<keyword evidence="5" id="KW-1185">Reference proteome</keyword>
<evidence type="ECO:0000313" key="5">
    <source>
        <dbReference type="Proteomes" id="UP000832011"/>
    </source>
</evidence>
<dbReference type="EMBL" id="CP091511">
    <property type="protein sequence ID" value="UOO88990.1"/>
    <property type="molecule type" value="Genomic_DNA"/>
</dbReference>
<keyword evidence="2" id="KW-0012">Acyltransferase</keyword>
<dbReference type="RefSeq" id="WP_058357336.1">
    <property type="nucleotide sequence ID" value="NZ_CABKVG010000010.1"/>
</dbReference>
<dbReference type="PANTHER" id="PTHR43877">
    <property type="entry name" value="AMINOALKYLPHOSPHONATE N-ACETYLTRANSFERASE-RELATED-RELATED"/>
    <property type="match status" value="1"/>
</dbReference>
<keyword evidence="1" id="KW-0808">Transferase</keyword>
<dbReference type="PANTHER" id="PTHR43877:SF1">
    <property type="entry name" value="ACETYLTRANSFERASE"/>
    <property type="match status" value="1"/>
</dbReference>